<dbReference type="InterPro" id="IPR036388">
    <property type="entry name" value="WH-like_DNA-bd_sf"/>
</dbReference>
<dbReference type="EMBL" id="BMKI01000001">
    <property type="protein sequence ID" value="GGC79567.1"/>
    <property type="molecule type" value="Genomic_DNA"/>
</dbReference>
<gene>
    <name evidence="4" type="ORF">GCM10011573_06560</name>
</gene>
<keyword evidence="1" id="KW-0805">Transcription regulation</keyword>
<name>A0ABQ1NKJ0_9ENTE</name>
<evidence type="ECO:0000313" key="5">
    <source>
        <dbReference type="Proteomes" id="UP000630615"/>
    </source>
</evidence>
<protein>
    <recommendedName>
        <fullName evidence="3">Mga helix-turn-helix domain-containing protein</fullName>
    </recommendedName>
</protein>
<dbReference type="PANTHER" id="PTHR30185:SF13">
    <property type="entry name" value="LICABCH OPERON REGULATOR-RELATED"/>
    <property type="match status" value="1"/>
</dbReference>
<dbReference type="Proteomes" id="UP000630615">
    <property type="component" value="Unassembled WGS sequence"/>
</dbReference>
<evidence type="ECO:0000256" key="1">
    <source>
        <dbReference type="ARBA" id="ARBA00023015"/>
    </source>
</evidence>
<keyword evidence="5" id="KW-1185">Reference proteome</keyword>
<dbReference type="PANTHER" id="PTHR30185">
    <property type="entry name" value="CRYPTIC BETA-GLUCOSIDE BGL OPERON ANTITERMINATOR"/>
    <property type="match status" value="1"/>
</dbReference>
<dbReference type="Gene3D" id="1.10.10.10">
    <property type="entry name" value="Winged helix-like DNA-binding domain superfamily/Winged helix DNA-binding domain"/>
    <property type="match status" value="1"/>
</dbReference>
<evidence type="ECO:0000313" key="4">
    <source>
        <dbReference type="EMBL" id="GGC79567.1"/>
    </source>
</evidence>
<keyword evidence="2" id="KW-0804">Transcription</keyword>
<proteinExistence type="predicted"/>
<dbReference type="InterPro" id="IPR007737">
    <property type="entry name" value="Mga_HTH"/>
</dbReference>
<comment type="caution">
    <text evidence="4">The sequence shown here is derived from an EMBL/GenBank/DDBJ whole genome shotgun (WGS) entry which is preliminary data.</text>
</comment>
<evidence type="ECO:0000256" key="2">
    <source>
        <dbReference type="ARBA" id="ARBA00023163"/>
    </source>
</evidence>
<dbReference type="InterPro" id="IPR050661">
    <property type="entry name" value="BglG_antiterminators"/>
</dbReference>
<organism evidence="4 5">
    <name type="scientific">Enterococcus wangshanyuanii</name>
    <dbReference type="NCBI Taxonomy" id="2005703"/>
    <lineage>
        <taxon>Bacteria</taxon>
        <taxon>Bacillati</taxon>
        <taxon>Bacillota</taxon>
        <taxon>Bacilli</taxon>
        <taxon>Lactobacillales</taxon>
        <taxon>Enterococcaceae</taxon>
        <taxon>Enterococcus</taxon>
    </lineage>
</organism>
<dbReference type="RefSeq" id="WP_088268546.1">
    <property type="nucleotide sequence ID" value="NZ_BMKI01000001.1"/>
</dbReference>
<dbReference type="Pfam" id="PF05043">
    <property type="entry name" value="Mga"/>
    <property type="match status" value="1"/>
</dbReference>
<feature type="domain" description="Mga helix-turn-helix" evidence="3">
    <location>
        <begin position="78"/>
        <end position="164"/>
    </location>
</feature>
<evidence type="ECO:0000259" key="3">
    <source>
        <dbReference type="Pfam" id="PF05043"/>
    </source>
</evidence>
<accession>A0ABQ1NKJ0</accession>
<reference evidence="5" key="1">
    <citation type="journal article" date="2019" name="Int. J. Syst. Evol. Microbiol.">
        <title>The Global Catalogue of Microorganisms (GCM) 10K type strain sequencing project: providing services to taxonomists for standard genome sequencing and annotation.</title>
        <authorList>
            <consortium name="The Broad Institute Genomics Platform"/>
            <consortium name="The Broad Institute Genome Sequencing Center for Infectious Disease"/>
            <person name="Wu L."/>
            <person name="Ma J."/>
        </authorList>
    </citation>
    <scope>NUCLEOTIDE SEQUENCE [LARGE SCALE GENOMIC DNA]</scope>
    <source>
        <strain evidence="5">CGMCC 1.15942</strain>
    </source>
</reference>
<sequence>MYQFLLSTIDQEVYEFFSFLLDNRLKKIDLTTCAKQLKHSKNRMLMICDRAKEFRQNYPYFTLEIADDLTIYCHFSSNFLLSKLYALMLEDTIPFRILDRLFSQKYISLEKTAQQYFVSDRTVQRKLKELDRILSNYNIGLDLKSKSLFKGAEYRIRYFFHTMYWQVFDENRIKNFDLKKSSLVQLRQRLTSLPTHYRNIDIDKFIQIIAISVYRMKRGYFIHEIPQEMTEINHLYISFDTFKEEIMTPLFEENYLHMNIPKKEYYFLYYMFTVITTYLPEEVPEQLKKDQQTKGAPEMAWLFARTAQSFFKLPLSKVILNYLVMNVLTIHSTSIVFASENKMDAFGKSTTEADYLRVFPKIYPRVKEMYALLSEQSPFFAEMYTANNRLLFQYSMLLSLVVQPSAQPIRLFHESKFGKIQEAKQKRRIRQLLNDAVVFVDEAPEIVLTDYPVDREKFKKQNPDVHFFKWHSFQTTEKWVELVEYIEQQQENV</sequence>